<sequence>MSGVRCLPWNSDLLHNELHVGTVVASPLRGLGEHAYCSKKSEIRASSRRIIPFNKPPPRKPSKQPVCGKKHKKRLSIARGRIMGGTSALPGTHPWMAAIYIGKSDFCAGTLVSSCWVISAAHCFFRNPLRSQLRVVLGQQTLNVTGPNTRTFGVEEYIFPKQFSVFNPTLHDIVLIKLKKQDGRCVRRTPFIRPICLPDKSMVFPDDYCCAISGWGYMHEKAEGYSSLQEAGVRLTPHDACRKPEVYGNHVTADMICAGLYGCVDACQGDSGGPLSCEREDVSFLYGIISWGEGCGRSGKPGVYTKVWKTRWLVLRKPSPVADCLVLLVFKDKSDKAQGHKEKASVTLEEICGLEAGQWYEGVAFTLVILCLNQAALLGFDSREALQAWDARLRYSLGEVHRFSVGVLPGTKLESGPATLHLCNNLLALARDVPPVIIGHWNLPDLRRYGPVPNGFVFEGGTRCGYWAGVFLLASAESEQISFLFDCIVRGISPTRGPFGLRPVLPDPSASQTNVEEKLNHETQELEKRLSMLSHRSSTASSTYCPSAGGDDRSISGSSDTSDTSQSDCSIGSRLAIWTEPASALSENVHHAAAKVAPPSAEKLSVSPGAGSRPATKPPRQLQEIGRQSSSDSGIATGSHSSYSGSFSSYTGSLDITSGEDFGSVFSLPPHLAQDLSPCTCPSVPGHEYLVPTSLRYLYDTPRSLLQDGNVGGEPSTPTKDPSALSGLTTESAKGDKDSVTSCEGPSDTTDRRSITEQGPSEESRNNKALPSSEHPDSCHICSSVTSVPKTIVAICSVCGGFKWTPCIPSSGSTPAAIPEHHDFNPADQSVDKSPCRPGTATEYCVTVKKVLERSWASSGSGRVHEMREDSPLPKKGREKLSSLLADLLGFPSADKQPDETKASGLSLYESMSSAFGNELKSTPTGTGAPLQDSQQDARAAIYENCLKCQREHCHPPARVAPAQMHRIRSDPTFHSLPSGLRLRRSHEHEVAVNEALLHRGHGDGSQSADGLCRSEEMNGRPLVTMEDKRLNSKEERRRADPAYAIMENRAPERNSESPTANYNRRRLIVFQAEEKSKYELMGSCGPQRFLPETEAMNSAPRLFILVPFRVMTGAVFVFPPERPCSDGVTYVNIPVSPASKKQLNYMELELQEPGPGPRGTLAHLPAQGKSSTKYAQIDITATETAHKVGTQHALGRQEGLLTLELRRKATPH</sequence>
<protein>
    <recommendedName>
        <fullName evidence="7">Peptidase S1 domain-containing protein</fullName>
    </recommendedName>
</protein>
<dbReference type="GO" id="GO:0019901">
    <property type="term" value="F:protein kinase binding"/>
    <property type="evidence" value="ECO:0007669"/>
    <property type="project" value="InterPro"/>
</dbReference>
<keyword evidence="4" id="KW-1015">Disulfide bond</keyword>
<keyword evidence="1 5" id="KW-0645">Protease</keyword>
<organism evidence="8 9">
    <name type="scientific">Scophthalmus maximus</name>
    <name type="common">Turbot</name>
    <name type="synonym">Psetta maxima</name>
    <dbReference type="NCBI Taxonomy" id="52904"/>
    <lineage>
        <taxon>Eukaryota</taxon>
        <taxon>Metazoa</taxon>
        <taxon>Chordata</taxon>
        <taxon>Craniata</taxon>
        <taxon>Vertebrata</taxon>
        <taxon>Euteleostomi</taxon>
        <taxon>Actinopterygii</taxon>
        <taxon>Neopterygii</taxon>
        <taxon>Teleostei</taxon>
        <taxon>Neoteleostei</taxon>
        <taxon>Acanthomorphata</taxon>
        <taxon>Carangaria</taxon>
        <taxon>Pleuronectiformes</taxon>
        <taxon>Pleuronectoidei</taxon>
        <taxon>Scophthalmidae</taxon>
        <taxon>Scophthalmus</taxon>
    </lineage>
</organism>
<evidence type="ECO:0000313" key="9">
    <source>
        <dbReference type="Proteomes" id="UP000438429"/>
    </source>
</evidence>
<keyword evidence="2 5" id="KW-0378">Hydrolase</keyword>
<feature type="compositionally biased region" description="Polar residues" evidence="6">
    <location>
        <begin position="626"/>
        <end position="636"/>
    </location>
</feature>
<dbReference type="InterPro" id="IPR011993">
    <property type="entry name" value="PH-like_dom_sf"/>
</dbReference>
<dbReference type="PROSITE" id="PS00135">
    <property type="entry name" value="TRYPSIN_SER"/>
    <property type="match status" value="1"/>
</dbReference>
<name>A0A6A4S7X0_SCOMX</name>
<dbReference type="AlphaFoldDB" id="A0A6A4S7X0"/>
<feature type="compositionally biased region" description="Polar residues" evidence="6">
    <location>
        <begin position="716"/>
        <end position="732"/>
    </location>
</feature>
<dbReference type="SUPFAM" id="SSF50494">
    <property type="entry name" value="Trypsin-like serine proteases"/>
    <property type="match status" value="1"/>
</dbReference>
<accession>A0A6A4S7X0</accession>
<dbReference type="PROSITE" id="PS50240">
    <property type="entry name" value="TRYPSIN_DOM"/>
    <property type="match status" value="1"/>
</dbReference>
<dbReference type="GO" id="GO:0004252">
    <property type="term" value="F:serine-type endopeptidase activity"/>
    <property type="evidence" value="ECO:0007669"/>
    <property type="project" value="InterPro"/>
</dbReference>
<dbReference type="CDD" id="cd00190">
    <property type="entry name" value="Tryp_SPc"/>
    <property type="match status" value="1"/>
</dbReference>
<evidence type="ECO:0000256" key="1">
    <source>
        <dbReference type="ARBA" id="ARBA00022670"/>
    </source>
</evidence>
<evidence type="ECO:0000256" key="3">
    <source>
        <dbReference type="ARBA" id="ARBA00022825"/>
    </source>
</evidence>
<dbReference type="GO" id="GO:0007528">
    <property type="term" value="P:neuromuscular junction development"/>
    <property type="evidence" value="ECO:0007669"/>
    <property type="project" value="TreeGrafter"/>
</dbReference>
<evidence type="ECO:0000256" key="5">
    <source>
        <dbReference type="RuleBase" id="RU363034"/>
    </source>
</evidence>
<dbReference type="GO" id="GO:0006508">
    <property type="term" value="P:proteolysis"/>
    <property type="evidence" value="ECO:0007669"/>
    <property type="project" value="UniProtKB-KW"/>
</dbReference>
<dbReference type="InterPro" id="IPR009003">
    <property type="entry name" value="Peptidase_S1_PA"/>
</dbReference>
<feature type="compositionally biased region" description="Basic and acidic residues" evidence="6">
    <location>
        <begin position="863"/>
        <end position="873"/>
    </location>
</feature>
<evidence type="ECO:0000313" key="8">
    <source>
        <dbReference type="EMBL" id="KAF0029217.1"/>
    </source>
</evidence>
<dbReference type="SUPFAM" id="SSF50729">
    <property type="entry name" value="PH domain-like"/>
    <property type="match status" value="2"/>
</dbReference>
<dbReference type="PANTHER" id="PTHR21636:SF2">
    <property type="entry name" value="PROTEIN DOK-7"/>
    <property type="match status" value="1"/>
</dbReference>
<dbReference type="Pfam" id="PF00089">
    <property type="entry name" value="Trypsin"/>
    <property type="match status" value="1"/>
</dbReference>
<dbReference type="PROSITE" id="PS00134">
    <property type="entry name" value="TRYPSIN_HIS"/>
    <property type="match status" value="1"/>
</dbReference>
<dbReference type="InterPro" id="IPR018114">
    <property type="entry name" value="TRYPSIN_HIS"/>
</dbReference>
<dbReference type="InterPro" id="IPR037746">
    <property type="entry name" value="Dok-7"/>
</dbReference>
<dbReference type="InterPro" id="IPR043504">
    <property type="entry name" value="Peptidase_S1_PA_chymotrypsin"/>
</dbReference>
<dbReference type="CDD" id="cd13165">
    <property type="entry name" value="PTB_DOK7"/>
    <property type="match status" value="1"/>
</dbReference>
<dbReference type="InterPro" id="IPR037748">
    <property type="entry name" value="Dok-7_PTB"/>
</dbReference>
<dbReference type="InterPro" id="IPR001314">
    <property type="entry name" value="Peptidase_S1A"/>
</dbReference>
<feature type="region of interest" description="Disordered" evidence="6">
    <location>
        <begin position="857"/>
        <end position="876"/>
    </location>
</feature>
<dbReference type="PRINTS" id="PR00722">
    <property type="entry name" value="CHYMOTRYPSIN"/>
</dbReference>
<evidence type="ECO:0000259" key="7">
    <source>
        <dbReference type="PROSITE" id="PS50240"/>
    </source>
</evidence>
<feature type="region of interest" description="Disordered" evidence="6">
    <location>
        <begin position="589"/>
        <end position="643"/>
    </location>
</feature>
<keyword evidence="3 5" id="KW-0720">Serine protease</keyword>
<dbReference type="InterPro" id="IPR033116">
    <property type="entry name" value="TRYPSIN_SER"/>
</dbReference>
<evidence type="ECO:0000256" key="2">
    <source>
        <dbReference type="ARBA" id="ARBA00022801"/>
    </source>
</evidence>
<comment type="caution">
    <text evidence="8">The sequence shown here is derived from an EMBL/GenBank/DDBJ whole genome shotgun (WGS) entry which is preliminary data.</text>
</comment>
<evidence type="ECO:0000256" key="6">
    <source>
        <dbReference type="SAM" id="MobiDB-lite"/>
    </source>
</evidence>
<feature type="compositionally biased region" description="Low complexity" evidence="6">
    <location>
        <begin position="555"/>
        <end position="568"/>
    </location>
</feature>
<evidence type="ECO:0000256" key="4">
    <source>
        <dbReference type="ARBA" id="ARBA00023157"/>
    </source>
</evidence>
<proteinExistence type="predicted"/>
<reference evidence="8 9" key="1">
    <citation type="submission" date="2019-06" db="EMBL/GenBank/DDBJ databases">
        <title>Draft genomes of female and male turbot (Scophthalmus maximus).</title>
        <authorList>
            <person name="Xu H."/>
            <person name="Xu X.-W."/>
            <person name="Shao C."/>
            <person name="Chen S."/>
        </authorList>
    </citation>
    <scope>NUCLEOTIDE SEQUENCE [LARGE SCALE GENOMIC DNA]</scope>
    <source>
        <strain evidence="8">Ysfricsl-2016a</strain>
        <tissue evidence="8">Blood</tissue>
    </source>
</reference>
<dbReference type="SMART" id="SM01244">
    <property type="entry name" value="IRS"/>
    <property type="match status" value="1"/>
</dbReference>
<feature type="region of interest" description="Disordered" evidence="6">
    <location>
        <begin position="812"/>
        <end position="838"/>
    </location>
</feature>
<feature type="compositionally biased region" description="Polar residues" evidence="6">
    <location>
        <begin position="534"/>
        <end position="545"/>
    </location>
</feature>
<dbReference type="Gene3D" id="2.30.29.30">
    <property type="entry name" value="Pleckstrin-homology domain (PH domain)/Phosphotyrosine-binding domain (PTB)"/>
    <property type="match status" value="2"/>
</dbReference>
<gene>
    <name evidence="8" type="ORF">F2P81_018322</name>
</gene>
<dbReference type="SMART" id="SM00020">
    <property type="entry name" value="Tryp_SPc"/>
    <property type="match status" value="1"/>
</dbReference>
<dbReference type="FunFam" id="2.40.10.10:FF:000003">
    <property type="entry name" value="Transmembrane serine protease 3"/>
    <property type="match status" value="1"/>
</dbReference>
<feature type="region of interest" description="Disordered" evidence="6">
    <location>
        <begin position="706"/>
        <end position="775"/>
    </location>
</feature>
<dbReference type="Proteomes" id="UP000438429">
    <property type="component" value="Unassembled WGS sequence"/>
</dbReference>
<feature type="region of interest" description="Disordered" evidence="6">
    <location>
        <begin position="532"/>
        <end position="568"/>
    </location>
</feature>
<dbReference type="Gene3D" id="2.40.10.10">
    <property type="entry name" value="Trypsin-like serine proteases"/>
    <property type="match status" value="2"/>
</dbReference>
<dbReference type="PANTHER" id="PTHR21636">
    <property type="entry name" value="PROTEIN DOK-7"/>
    <property type="match status" value="1"/>
</dbReference>
<feature type="compositionally biased region" description="Basic and acidic residues" evidence="6">
    <location>
        <begin position="819"/>
        <end position="835"/>
    </location>
</feature>
<dbReference type="InterPro" id="IPR001254">
    <property type="entry name" value="Trypsin_dom"/>
</dbReference>
<dbReference type="EMBL" id="VEVO01000016">
    <property type="protein sequence ID" value="KAF0029217.1"/>
    <property type="molecule type" value="Genomic_DNA"/>
</dbReference>
<feature type="domain" description="Peptidase S1" evidence="7">
    <location>
        <begin position="82"/>
        <end position="339"/>
    </location>
</feature>